<gene>
    <name evidence="2" type="ORF">Tco_1109867</name>
</gene>
<dbReference type="Proteomes" id="UP001151760">
    <property type="component" value="Unassembled WGS sequence"/>
</dbReference>
<comment type="caution">
    <text evidence="2">The sequence shown here is derived from an EMBL/GenBank/DDBJ whole genome shotgun (WGS) entry which is preliminary data.</text>
</comment>
<sequence length="140" mass="16062">MVTRYRVGSNHPSELLTLHVSSISPLPKSYRDAFNDPNWKNAMCDEYHALIRNNTWTLVLRPTETNIVRSMWLFCHKYHADGSLSKYKARLVANGSTQIEGVDVDETFSMVVKPCTIRTVLSFATFYMRSLYGLKQALRA</sequence>
<feature type="domain" description="Reverse transcriptase Ty1/copia-type" evidence="1">
    <location>
        <begin position="53"/>
        <end position="130"/>
    </location>
</feature>
<dbReference type="InterPro" id="IPR013103">
    <property type="entry name" value="RVT_2"/>
</dbReference>
<name>A0ABQ5IH83_9ASTR</name>
<organism evidence="2 3">
    <name type="scientific">Tanacetum coccineum</name>
    <dbReference type="NCBI Taxonomy" id="301880"/>
    <lineage>
        <taxon>Eukaryota</taxon>
        <taxon>Viridiplantae</taxon>
        <taxon>Streptophyta</taxon>
        <taxon>Embryophyta</taxon>
        <taxon>Tracheophyta</taxon>
        <taxon>Spermatophyta</taxon>
        <taxon>Magnoliopsida</taxon>
        <taxon>eudicotyledons</taxon>
        <taxon>Gunneridae</taxon>
        <taxon>Pentapetalae</taxon>
        <taxon>asterids</taxon>
        <taxon>campanulids</taxon>
        <taxon>Asterales</taxon>
        <taxon>Asteraceae</taxon>
        <taxon>Asteroideae</taxon>
        <taxon>Anthemideae</taxon>
        <taxon>Anthemidinae</taxon>
        <taxon>Tanacetum</taxon>
    </lineage>
</organism>
<keyword evidence="3" id="KW-1185">Reference proteome</keyword>
<evidence type="ECO:0000259" key="1">
    <source>
        <dbReference type="Pfam" id="PF07727"/>
    </source>
</evidence>
<proteinExistence type="predicted"/>
<accession>A0ABQ5IH83</accession>
<evidence type="ECO:0000313" key="2">
    <source>
        <dbReference type="EMBL" id="GJT99528.1"/>
    </source>
</evidence>
<reference evidence="2" key="1">
    <citation type="journal article" date="2022" name="Int. J. Mol. Sci.">
        <title>Draft Genome of Tanacetum Coccineum: Genomic Comparison of Closely Related Tanacetum-Family Plants.</title>
        <authorList>
            <person name="Yamashiro T."/>
            <person name="Shiraishi A."/>
            <person name="Nakayama K."/>
            <person name="Satake H."/>
        </authorList>
    </citation>
    <scope>NUCLEOTIDE SEQUENCE</scope>
</reference>
<evidence type="ECO:0000313" key="3">
    <source>
        <dbReference type="Proteomes" id="UP001151760"/>
    </source>
</evidence>
<protein>
    <submittedName>
        <fullName evidence="2">Ribonuclease H-like domain-containing protein</fullName>
    </submittedName>
</protein>
<reference evidence="2" key="2">
    <citation type="submission" date="2022-01" db="EMBL/GenBank/DDBJ databases">
        <authorList>
            <person name="Yamashiro T."/>
            <person name="Shiraishi A."/>
            <person name="Satake H."/>
            <person name="Nakayama K."/>
        </authorList>
    </citation>
    <scope>NUCLEOTIDE SEQUENCE</scope>
</reference>
<dbReference type="EMBL" id="BQNB010020780">
    <property type="protein sequence ID" value="GJT99528.1"/>
    <property type="molecule type" value="Genomic_DNA"/>
</dbReference>
<dbReference type="Pfam" id="PF07727">
    <property type="entry name" value="RVT_2"/>
    <property type="match status" value="1"/>
</dbReference>